<proteinExistence type="predicted"/>
<name>A0ACC0A2Z4_CATRO</name>
<keyword evidence="2" id="KW-1185">Reference proteome</keyword>
<comment type="caution">
    <text evidence="1">The sequence shown here is derived from an EMBL/GenBank/DDBJ whole genome shotgun (WGS) entry which is preliminary data.</text>
</comment>
<protein>
    <submittedName>
        <fullName evidence="1">Uncharacterized protein</fullName>
    </submittedName>
</protein>
<evidence type="ECO:0000313" key="1">
    <source>
        <dbReference type="EMBL" id="KAI5654964.1"/>
    </source>
</evidence>
<accession>A0ACC0A2Z4</accession>
<evidence type="ECO:0000313" key="2">
    <source>
        <dbReference type="Proteomes" id="UP001060085"/>
    </source>
</evidence>
<dbReference type="Proteomes" id="UP001060085">
    <property type="component" value="Linkage Group LG07"/>
</dbReference>
<dbReference type="EMBL" id="CM044707">
    <property type="protein sequence ID" value="KAI5654964.1"/>
    <property type="molecule type" value="Genomic_DNA"/>
</dbReference>
<reference evidence="2" key="1">
    <citation type="journal article" date="2023" name="Nat. Plants">
        <title>Single-cell RNA sequencing provides a high-resolution roadmap for understanding the multicellular compartmentation of specialized metabolism.</title>
        <authorList>
            <person name="Sun S."/>
            <person name="Shen X."/>
            <person name="Li Y."/>
            <person name="Li Y."/>
            <person name="Wang S."/>
            <person name="Li R."/>
            <person name="Zhang H."/>
            <person name="Shen G."/>
            <person name="Guo B."/>
            <person name="Wei J."/>
            <person name="Xu J."/>
            <person name="St-Pierre B."/>
            <person name="Chen S."/>
            <person name="Sun C."/>
        </authorList>
    </citation>
    <scope>NUCLEOTIDE SEQUENCE [LARGE SCALE GENOMIC DNA]</scope>
</reference>
<sequence>MSPIPICSQILNWLEDNDRACMLATDHAMRLELIIKTHNLKEAEEYFEHLPNFVSKKASALHLLHFYVKERATEKAEAFMLKMNMLGLIVSPHPFNEMMKLYMATLAEEKVLSVIQQMKQNCIPRNVLSYNLWMDACAQLYGAASAEMVYKEMLNDKNVVIGWSSFCTLANIYQKSGLTDKAFWALRQAEKKLSTTNRLGYLFLLTIYASLNSKGEVLRLWKLSKSVEGRVTCANHICIMSCLVKLGDIKEAEKIFLEWESQCRKYDIRVLNILLGAYSRNGSMKKAESLLIRSLDRGGQPNLKTWEILMEGLVRNPEMDTGMDTQHWRSSPSIVVSIVEHVEWTETLKIQKSILSGIQALQVHPSESHTA</sequence>
<organism evidence="1 2">
    <name type="scientific">Catharanthus roseus</name>
    <name type="common">Madagascar periwinkle</name>
    <name type="synonym">Vinca rosea</name>
    <dbReference type="NCBI Taxonomy" id="4058"/>
    <lineage>
        <taxon>Eukaryota</taxon>
        <taxon>Viridiplantae</taxon>
        <taxon>Streptophyta</taxon>
        <taxon>Embryophyta</taxon>
        <taxon>Tracheophyta</taxon>
        <taxon>Spermatophyta</taxon>
        <taxon>Magnoliopsida</taxon>
        <taxon>eudicotyledons</taxon>
        <taxon>Gunneridae</taxon>
        <taxon>Pentapetalae</taxon>
        <taxon>asterids</taxon>
        <taxon>lamiids</taxon>
        <taxon>Gentianales</taxon>
        <taxon>Apocynaceae</taxon>
        <taxon>Rauvolfioideae</taxon>
        <taxon>Vinceae</taxon>
        <taxon>Catharanthinae</taxon>
        <taxon>Catharanthus</taxon>
    </lineage>
</organism>
<gene>
    <name evidence="1" type="ORF">M9H77_32151</name>
</gene>